<evidence type="ECO:0000256" key="1">
    <source>
        <dbReference type="ARBA" id="ARBA00022737"/>
    </source>
</evidence>
<sequence>MLESLESLLTKSLQINHAKQIHALILTNAFRHLQPQLLQLILKTHPYNVQTTTHYIKNIIKYSDNNLDTFSITSTIRFFSKNNNFKHSIKLYAQLHYLGLVPSSFAISSALKCCAKVLDDGVGVLIHTHVFKYGFCDCVYVQTSLVDFYAKLGSMDIARKVFDEMRVKNVVSWNSVLAGYVKCGEIEVAQKVFDEMPERDVVSWNSMVLGYGKVGNMDQAEVLFRLMPQRNAASWNVMISGYANSGLVELARRLFDEMPYKNGVSYVTMITSYSKQGDVEAARKIFAEVKEKGLILYNAMIACYVQNGLPNVAVSLFNKMCQPDVSIQPDKMTLASIISACSLLGDKELVASIESYLSKMAIDIDDHLTTSLVDLYAKSGNIDKAYELFHCLQKKDLVAYTAMILGCGINGRENDAIRLFSEMIDAGVSPNLATFTGTLTAYNHLGMVDNGWRCFMTMQEFGLVPSIDHYAIMVDLLGRAGRLKEAHDLIKSMPMKPHAGVWGALLLGCSLHNHLEFGEVAAKHCMELEPDSTGYCTLLANIYASTGRWADAEKLRKLVRKSVFTKAPGSSWIG</sequence>
<evidence type="ECO:0000313" key="3">
    <source>
        <dbReference type="EMBL" id="GAA0139268.1"/>
    </source>
</evidence>
<dbReference type="SUPFAM" id="SSF48452">
    <property type="entry name" value="TPR-like"/>
    <property type="match status" value="1"/>
</dbReference>
<dbReference type="Pfam" id="PF13041">
    <property type="entry name" value="PPR_2"/>
    <property type="match status" value="2"/>
</dbReference>
<dbReference type="FunFam" id="1.25.40.10:FF:000090">
    <property type="entry name" value="Pentatricopeptide repeat-containing protein, chloroplastic"/>
    <property type="match status" value="1"/>
</dbReference>
<organism evidence="3 4">
    <name type="scientific">Lithospermum erythrorhizon</name>
    <name type="common">Purple gromwell</name>
    <name type="synonym">Lithospermum officinale var. erythrorhizon</name>
    <dbReference type="NCBI Taxonomy" id="34254"/>
    <lineage>
        <taxon>Eukaryota</taxon>
        <taxon>Viridiplantae</taxon>
        <taxon>Streptophyta</taxon>
        <taxon>Embryophyta</taxon>
        <taxon>Tracheophyta</taxon>
        <taxon>Spermatophyta</taxon>
        <taxon>Magnoliopsida</taxon>
        <taxon>eudicotyledons</taxon>
        <taxon>Gunneridae</taxon>
        <taxon>Pentapetalae</taxon>
        <taxon>asterids</taxon>
        <taxon>lamiids</taxon>
        <taxon>Boraginales</taxon>
        <taxon>Boraginaceae</taxon>
        <taxon>Boraginoideae</taxon>
        <taxon>Lithospermeae</taxon>
        <taxon>Lithospermum</taxon>
    </lineage>
</organism>
<dbReference type="NCBIfam" id="TIGR00756">
    <property type="entry name" value="PPR"/>
    <property type="match status" value="7"/>
</dbReference>
<dbReference type="PANTHER" id="PTHR47926">
    <property type="entry name" value="PENTATRICOPEPTIDE REPEAT-CONTAINING PROTEIN"/>
    <property type="match status" value="1"/>
</dbReference>
<feature type="repeat" description="PPR" evidence="2">
    <location>
        <begin position="431"/>
        <end position="465"/>
    </location>
</feature>
<feature type="repeat" description="PPR" evidence="2">
    <location>
        <begin position="231"/>
        <end position="261"/>
    </location>
</feature>
<accession>A0AAV3NJY0</accession>
<dbReference type="Gene3D" id="1.25.40.10">
    <property type="entry name" value="Tetratricopeptide repeat domain"/>
    <property type="match status" value="5"/>
</dbReference>
<gene>
    <name evidence="3" type="ORF">LIER_00850</name>
</gene>
<comment type="caution">
    <text evidence="3">The sequence shown here is derived from an EMBL/GenBank/DDBJ whole genome shotgun (WGS) entry which is preliminary data.</text>
</comment>
<keyword evidence="1" id="KW-0677">Repeat</keyword>
<dbReference type="PROSITE" id="PS51375">
    <property type="entry name" value="PPR"/>
    <property type="match status" value="5"/>
</dbReference>
<dbReference type="InterPro" id="IPR046848">
    <property type="entry name" value="E_motif"/>
</dbReference>
<dbReference type="InterPro" id="IPR002885">
    <property type="entry name" value="PPR_rpt"/>
</dbReference>
<feature type="repeat" description="PPR" evidence="2">
    <location>
        <begin position="262"/>
        <end position="296"/>
    </location>
</feature>
<evidence type="ECO:0008006" key="5">
    <source>
        <dbReference type="Google" id="ProtNLM"/>
    </source>
</evidence>
<evidence type="ECO:0000313" key="4">
    <source>
        <dbReference type="Proteomes" id="UP001454036"/>
    </source>
</evidence>
<dbReference type="InterPro" id="IPR046960">
    <property type="entry name" value="PPR_At4g14850-like_plant"/>
</dbReference>
<name>A0AAV3NJY0_LITER</name>
<dbReference type="GO" id="GO:0003723">
    <property type="term" value="F:RNA binding"/>
    <property type="evidence" value="ECO:0007669"/>
    <property type="project" value="InterPro"/>
</dbReference>
<dbReference type="Proteomes" id="UP001454036">
    <property type="component" value="Unassembled WGS sequence"/>
</dbReference>
<dbReference type="Pfam" id="PF01535">
    <property type="entry name" value="PPR"/>
    <property type="match status" value="5"/>
</dbReference>
<dbReference type="Pfam" id="PF20431">
    <property type="entry name" value="E_motif"/>
    <property type="match status" value="1"/>
</dbReference>
<dbReference type="AlphaFoldDB" id="A0AAV3NJY0"/>
<protein>
    <recommendedName>
        <fullName evidence="5">Pentatricopeptide repeat-containing protein</fullName>
    </recommendedName>
</protein>
<dbReference type="PANTHER" id="PTHR47926:SF545">
    <property type="entry name" value="PENTACOTRIPEPTIDE-REPEAT REGION OF PRORP DOMAIN-CONTAINING PROTEIN"/>
    <property type="match status" value="1"/>
</dbReference>
<feature type="repeat" description="PPR" evidence="2">
    <location>
        <begin position="396"/>
        <end position="430"/>
    </location>
</feature>
<keyword evidence="4" id="KW-1185">Reference proteome</keyword>
<proteinExistence type="predicted"/>
<dbReference type="GO" id="GO:0009451">
    <property type="term" value="P:RNA modification"/>
    <property type="evidence" value="ECO:0007669"/>
    <property type="project" value="InterPro"/>
</dbReference>
<feature type="repeat" description="PPR" evidence="2">
    <location>
        <begin position="169"/>
        <end position="203"/>
    </location>
</feature>
<dbReference type="InterPro" id="IPR011990">
    <property type="entry name" value="TPR-like_helical_dom_sf"/>
</dbReference>
<reference evidence="3 4" key="1">
    <citation type="submission" date="2024-01" db="EMBL/GenBank/DDBJ databases">
        <title>The complete chloroplast genome sequence of Lithospermum erythrorhizon: insights into the phylogenetic relationship among Boraginaceae species and the maternal lineages of purple gromwells.</title>
        <authorList>
            <person name="Okada T."/>
            <person name="Watanabe K."/>
        </authorList>
    </citation>
    <scope>NUCLEOTIDE SEQUENCE [LARGE SCALE GENOMIC DNA]</scope>
</reference>
<dbReference type="EMBL" id="BAABME010000074">
    <property type="protein sequence ID" value="GAA0139268.1"/>
    <property type="molecule type" value="Genomic_DNA"/>
</dbReference>
<evidence type="ECO:0000256" key="2">
    <source>
        <dbReference type="PROSITE-ProRule" id="PRU00708"/>
    </source>
</evidence>